<dbReference type="STRING" id="237682.SAMN05421676_104151"/>
<proteinExistence type="predicted"/>
<evidence type="ECO:0000313" key="2">
    <source>
        <dbReference type="Proteomes" id="UP000199095"/>
    </source>
</evidence>
<protein>
    <submittedName>
        <fullName evidence="1">Uncharacterized protein</fullName>
    </submittedName>
</protein>
<dbReference type="Proteomes" id="UP000199095">
    <property type="component" value="Unassembled WGS sequence"/>
</dbReference>
<dbReference type="EMBL" id="FOHJ01000004">
    <property type="protein sequence ID" value="SET35570.1"/>
    <property type="molecule type" value="Genomic_DNA"/>
</dbReference>
<sequence length="63" mass="7047">MTGRGYFIAMRRKVTALLFVIIMLLEACAPAIDDPITLQNHASEDVTIPGNKPVLFFFITTYT</sequence>
<keyword evidence="2" id="KW-1185">Reference proteome</keyword>
<name>A0A1I0DTN9_9BACI</name>
<gene>
    <name evidence="1" type="ORF">SAMN05421676_104151</name>
</gene>
<dbReference type="AlphaFoldDB" id="A0A1I0DTN9"/>
<organism evidence="1 2">
    <name type="scientific">Salinibacillus kushneri</name>
    <dbReference type="NCBI Taxonomy" id="237682"/>
    <lineage>
        <taxon>Bacteria</taxon>
        <taxon>Bacillati</taxon>
        <taxon>Bacillota</taxon>
        <taxon>Bacilli</taxon>
        <taxon>Bacillales</taxon>
        <taxon>Bacillaceae</taxon>
        <taxon>Salinibacillus</taxon>
    </lineage>
</organism>
<evidence type="ECO:0000313" key="1">
    <source>
        <dbReference type="EMBL" id="SET35570.1"/>
    </source>
</evidence>
<accession>A0A1I0DTN9</accession>
<reference evidence="2" key="1">
    <citation type="submission" date="2016-10" db="EMBL/GenBank/DDBJ databases">
        <authorList>
            <person name="Varghese N."/>
            <person name="Submissions S."/>
        </authorList>
    </citation>
    <scope>NUCLEOTIDE SEQUENCE [LARGE SCALE GENOMIC DNA]</scope>
    <source>
        <strain evidence="2">CGMCC 1.3566</strain>
    </source>
</reference>